<dbReference type="PANTHER" id="PTHR47234">
    <property type="match status" value="1"/>
</dbReference>
<dbReference type="Pfam" id="PF00593">
    <property type="entry name" value="TonB_dep_Rec_b-barrel"/>
    <property type="match status" value="1"/>
</dbReference>
<keyword evidence="2 8" id="KW-0813">Transport</keyword>
<keyword evidence="4 8" id="KW-0812">Transmembrane</keyword>
<feature type="signal peptide" evidence="10">
    <location>
        <begin position="1"/>
        <end position="28"/>
    </location>
</feature>
<accession>A0A328B154</accession>
<evidence type="ECO:0000256" key="6">
    <source>
        <dbReference type="ARBA" id="ARBA00023136"/>
    </source>
</evidence>
<proteinExistence type="inferred from homology"/>
<keyword evidence="14" id="KW-1185">Reference proteome</keyword>
<keyword evidence="3 8" id="KW-1134">Transmembrane beta strand</keyword>
<evidence type="ECO:0000313" key="14">
    <source>
        <dbReference type="Proteomes" id="UP000249842"/>
    </source>
</evidence>
<dbReference type="RefSeq" id="WP_111457598.1">
    <property type="nucleotide sequence ID" value="NZ_QFYP01000001.1"/>
</dbReference>
<evidence type="ECO:0000256" key="7">
    <source>
        <dbReference type="ARBA" id="ARBA00023237"/>
    </source>
</evidence>
<dbReference type="Proteomes" id="UP000249842">
    <property type="component" value="Unassembled WGS sequence"/>
</dbReference>
<evidence type="ECO:0000256" key="5">
    <source>
        <dbReference type="ARBA" id="ARBA00023077"/>
    </source>
</evidence>
<dbReference type="AlphaFoldDB" id="A0A328B154"/>
<comment type="subcellular location">
    <subcellularLocation>
        <location evidence="1 8">Cell outer membrane</location>
        <topology evidence="1 8">Multi-pass membrane protein</topology>
    </subcellularLocation>
</comment>
<organism evidence="13 14">
    <name type="scientific">Phenylobacterium hankyongense</name>
    <dbReference type="NCBI Taxonomy" id="1813876"/>
    <lineage>
        <taxon>Bacteria</taxon>
        <taxon>Pseudomonadati</taxon>
        <taxon>Pseudomonadota</taxon>
        <taxon>Alphaproteobacteria</taxon>
        <taxon>Caulobacterales</taxon>
        <taxon>Caulobacteraceae</taxon>
        <taxon>Phenylobacterium</taxon>
    </lineage>
</organism>
<dbReference type="PANTHER" id="PTHR47234:SF3">
    <property type="entry name" value="SECRETIN_TONB SHORT N-TERMINAL DOMAIN-CONTAINING PROTEIN"/>
    <property type="match status" value="1"/>
</dbReference>
<evidence type="ECO:0000256" key="1">
    <source>
        <dbReference type="ARBA" id="ARBA00004571"/>
    </source>
</evidence>
<dbReference type="OrthoDB" id="7051241at2"/>
<name>A0A328B154_9CAUL</name>
<dbReference type="InterPro" id="IPR000531">
    <property type="entry name" value="Beta-barrel_TonB"/>
</dbReference>
<dbReference type="PROSITE" id="PS52016">
    <property type="entry name" value="TONB_DEPENDENT_REC_3"/>
    <property type="match status" value="1"/>
</dbReference>
<evidence type="ECO:0000256" key="2">
    <source>
        <dbReference type="ARBA" id="ARBA00022448"/>
    </source>
</evidence>
<evidence type="ECO:0000259" key="11">
    <source>
        <dbReference type="Pfam" id="PF00593"/>
    </source>
</evidence>
<gene>
    <name evidence="13" type="ORF">DJ021_11055</name>
</gene>
<evidence type="ECO:0000256" key="8">
    <source>
        <dbReference type="PROSITE-ProRule" id="PRU01360"/>
    </source>
</evidence>
<dbReference type="Pfam" id="PF07715">
    <property type="entry name" value="Plug"/>
    <property type="match status" value="1"/>
</dbReference>
<dbReference type="InterPro" id="IPR012910">
    <property type="entry name" value="Plug_dom"/>
</dbReference>
<keyword evidence="10" id="KW-0732">Signal</keyword>
<keyword evidence="13" id="KW-0675">Receptor</keyword>
<comment type="similarity">
    <text evidence="8 9">Belongs to the TonB-dependent receptor family.</text>
</comment>
<dbReference type="GO" id="GO:0009279">
    <property type="term" value="C:cell outer membrane"/>
    <property type="evidence" value="ECO:0007669"/>
    <property type="project" value="UniProtKB-SubCell"/>
</dbReference>
<keyword evidence="5 9" id="KW-0798">TonB box</keyword>
<feature type="chain" id="PRO_5016348534" evidence="10">
    <location>
        <begin position="29"/>
        <end position="840"/>
    </location>
</feature>
<reference evidence="14" key="1">
    <citation type="submission" date="2018-05" db="EMBL/GenBank/DDBJ databases">
        <authorList>
            <person name="Li X."/>
        </authorList>
    </citation>
    <scope>NUCLEOTIDE SEQUENCE [LARGE SCALE GENOMIC DNA]</scope>
    <source>
        <strain evidence="14">HKS-05</strain>
    </source>
</reference>
<keyword evidence="7 8" id="KW-0998">Cell outer membrane</keyword>
<dbReference type="Gene3D" id="2.170.130.10">
    <property type="entry name" value="TonB-dependent receptor, plug domain"/>
    <property type="match status" value="1"/>
</dbReference>
<evidence type="ECO:0000256" key="10">
    <source>
        <dbReference type="SAM" id="SignalP"/>
    </source>
</evidence>
<dbReference type="Gene3D" id="2.40.170.20">
    <property type="entry name" value="TonB-dependent receptor, beta-barrel domain"/>
    <property type="match status" value="1"/>
</dbReference>
<evidence type="ECO:0000256" key="4">
    <source>
        <dbReference type="ARBA" id="ARBA00022692"/>
    </source>
</evidence>
<evidence type="ECO:0000256" key="9">
    <source>
        <dbReference type="RuleBase" id="RU003357"/>
    </source>
</evidence>
<dbReference type="InterPro" id="IPR037066">
    <property type="entry name" value="Plug_dom_sf"/>
</dbReference>
<comment type="caution">
    <text evidence="13">The sequence shown here is derived from an EMBL/GenBank/DDBJ whole genome shotgun (WGS) entry which is preliminary data.</text>
</comment>
<evidence type="ECO:0000313" key="13">
    <source>
        <dbReference type="EMBL" id="RAK60305.1"/>
    </source>
</evidence>
<dbReference type="SUPFAM" id="SSF56935">
    <property type="entry name" value="Porins"/>
    <property type="match status" value="1"/>
</dbReference>
<feature type="domain" description="TonB-dependent receptor-like beta-barrel" evidence="11">
    <location>
        <begin position="299"/>
        <end position="794"/>
    </location>
</feature>
<keyword evidence="6 8" id="KW-0472">Membrane</keyword>
<dbReference type="InterPro" id="IPR036942">
    <property type="entry name" value="Beta-barrel_TonB_sf"/>
</dbReference>
<dbReference type="EMBL" id="QFYP01000001">
    <property type="protein sequence ID" value="RAK60305.1"/>
    <property type="molecule type" value="Genomic_DNA"/>
</dbReference>
<evidence type="ECO:0000259" key="12">
    <source>
        <dbReference type="Pfam" id="PF07715"/>
    </source>
</evidence>
<protein>
    <submittedName>
        <fullName evidence="13">TonB-dependent receptor</fullName>
    </submittedName>
</protein>
<dbReference type="InterPro" id="IPR039426">
    <property type="entry name" value="TonB-dep_rcpt-like"/>
</dbReference>
<evidence type="ECO:0000256" key="3">
    <source>
        <dbReference type="ARBA" id="ARBA00022452"/>
    </source>
</evidence>
<sequence length="840" mass="89162">MTTYRAALLASLSLPALCGLFAAGPAAAQVAAPASPSTVEEVVVTGSRVAARSRLETLAPVDVVSVNQITRGGTTELAQALAFALPSLNFTRPAVTDGTDTVRPATLRGLSPDETLVLINSKRAHAAALVNLNGSIGYGSGAVDLNTIPAAAINSVEVLRDGASAQYGSDAIAGVINLRLREARSGGSMSVTYGQYNTDVQTRPSPAAVPGVVLQPDKHRNDGGTTTITGWQGLPLGATGFLTVSGELKRQEHTTRAGPDPRQQYPLVNGAFDPRELTYDRYNNWYGDPKIDQYTAYANAGYDLDNGIHLYGWGSYQYRDAVSAANVRRAIQENAGSNIISVYPNGFLPKIEGKVTDASVAGGATGKLGGWDWDASVVYGRNEFHFNVIDSINASLGPSSPHSFDAGKLLYQQTVGNIGLTRTVQLSGYAVNLAAGVEARNENYQIKPGEPASYVNGGYFTQPGVLGGSGAQSFSGFSPENATDKSRTSESAYFEAESKLTEAFDLDGAVRYEHYSDFGDVLTGKLGGRYDFSPNFALRASLSNGFRAPSLQQSFITTTSTNFVGGLPIQTVLLPPGDPRARLIGASPLKPEKSNNISGGGVFRAGSFSLTVDAYYIKIKDRIVLSDILQQPNVIALFNAGGVTGIGGVRFFTNGVDSETKGVEAVASYKWRPDWDYGGFDLSASLSHNETTLTRVQSTPILSALTPPPVFLPHYRTATLTDGQPKWKGSFVADWNYGPFGATAKATYYGKLLQPSNNSVAAGDYVLGPKTLIDLEGRMQLSHGLQLAVGVDNVLDTYPNTPPYVLNGVTISSNGVGAFPEYSPFGFQGRFLYARATLSW</sequence>
<dbReference type="CDD" id="cd01347">
    <property type="entry name" value="ligand_gated_channel"/>
    <property type="match status" value="1"/>
</dbReference>
<feature type="domain" description="TonB-dependent receptor plug" evidence="12">
    <location>
        <begin position="55"/>
        <end position="175"/>
    </location>
</feature>